<protein>
    <recommendedName>
        <fullName evidence="2">DUF4097 domain-containing protein</fullName>
    </recommendedName>
</protein>
<keyword evidence="1" id="KW-0812">Transmembrane</keyword>
<evidence type="ECO:0000256" key="1">
    <source>
        <dbReference type="SAM" id="Phobius"/>
    </source>
</evidence>
<organism evidence="3 4">
    <name type="scientific">Halolactibacillus alkaliphilus</name>
    <dbReference type="NCBI Taxonomy" id="442899"/>
    <lineage>
        <taxon>Bacteria</taxon>
        <taxon>Bacillati</taxon>
        <taxon>Bacillota</taxon>
        <taxon>Bacilli</taxon>
        <taxon>Bacillales</taxon>
        <taxon>Bacillaceae</taxon>
        <taxon>Halolactibacillus</taxon>
    </lineage>
</organism>
<dbReference type="AlphaFoldDB" id="A0A511WWQ3"/>
<dbReference type="OrthoDB" id="2380881at2"/>
<feature type="transmembrane region" description="Helical" evidence="1">
    <location>
        <begin position="7"/>
        <end position="26"/>
    </location>
</feature>
<dbReference type="RefSeq" id="WP_089799118.1">
    <property type="nucleotide sequence ID" value="NZ_BJYE01000001.1"/>
</dbReference>
<comment type="caution">
    <text evidence="3">The sequence shown here is derived from an EMBL/GenBank/DDBJ whole genome shotgun (WGS) entry which is preliminary data.</text>
</comment>
<dbReference type="Pfam" id="PF13349">
    <property type="entry name" value="DUF4097"/>
    <property type="match status" value="1"/>
</dbReference>
<feature type="domain" description="DUF4097" evidence="2">
    <location>
        <begin position="51"/>
        <end position="181"/>
    </location>
</feature>
<gene>
    <name evidence="3" type="ORF">HAL01_00190</name>
</gene>
<evidence type="ECO:0000313" key="4">
    <source>
        <dbReference type="Proteomes" id="UP000321400"/>
    </source>
</evidence>
<name>A0A511WWQ3_9BACI</name>
<dbReference type="InterPro" id="IPR025164">
    <property type="entry name" value="Toastrack_DUF4097"/>
</dbReference>
<evidence type="ECO:0000259" key="2">
    <source>
        <dbReference type="Pfam" id="PF13349"/>
    </source>
</evidence>
<proteinExistence type="predicted"/>
<keyword evidence="1" id="KW-0472">Membrane</keyword>
<evidence type="ECO:0000313" key="3">
    <source>
        <dbReference type="EMBL" id="GEN55555.1"/>
    </source>
</evidence>
<dbReference type="STRING" id="442899.SAMN05720591_101114"/>
<reference evidence="3 4" key="1">
    <citation type="submission" date="2019-07" db="EMBL/GenBank/DDBJ databases">
        <title>Whole genome shotgun sequence of Halolactibacillus alkaliphilus NBRC 103919.</title>
        <authorList>
            <person name="Hosoyama A."/>
            <person name="Uohara A."/>
            <person name="Ohji S."/>
            <person name="Ichikawa N."/>
        </authorList>
    </citation>
    <scope>NUCLEOTIDE SEQUENCE [LARGE SCALE GENOMIC DNA]</scope>
    <source>
        <strain evidence="3 4">NBRC 103919</strain>
    </source>
</reference>
<sequence>MRLTISLGIILLGAGVIGLIFFGIPFTNLTDSSSTMEEQLIDKEIITSSVTDISIDANVGSINIQPSPDDAIYVSVNETAKAQLNMTLSDDHFLKLTFNQLPVGWRRVVLNVQKQPHITLSLPDNIYNSMVIRLHVGDVTVNDVRMSRLDVHNHVGKVSLTNIVTDEADVEVNVGQIYVSQGAGNWTANVNVGNIDLSLLETREYINAEVNLGAIALAFTEFTDAYDADFRVDLGNIRTKGFGDADLDTNSEWNKSVGKDGVKVEANVNVGQILVEKQ</sequence>
<keyword evidence="4" id="KW-1185">Reference proteome</keyword>
<keyword evidence="1" id="KW-1133">Transmembrane helix</keyword>
<dbReference type="EMBL" id="BJYE01000001">
    <property type="protein sequence ID" value="GEN55555.1"/>
    <property type="molecule type" value="Genomic_DNA"/>
</dbReference>
<accession>A0A511WWQ3</accession>
<dbReference type="Proteomes" id="UP000321400">
    <property type="component" value="Unassembled WGS sequence"/>
</dbReference>